<reference evidence="1" key="1">
    <citation type="submission" date="2023-08" db="EMBL/GenBank/DDBJ databases">
        <authorList>
            <person name="Audoor S."/>
            <person name="Bilcke G."/>
        </authorList>
    </citation>
    <scope>NUCLEOTIDE SEQUENCE</scope>
</reference>
<organism evidence="1 2">
    <name type="scientific">Cylindrotheca closterium</name>
    <dbReference type="NCBI Taxonomy" id="2856"/>
    <lineage>
        <taxon>Eukaryota</taxon>
        <taxon>Sar</taxon>
        <taxon>Stramenopiles</taxon>
        <taxon>Ochrophyta</taxon>
        <taxon>Bacillariophyta</taxon>
        <taxon>Bacillariophyceae</taxon>
        <taxon>Bacillariophycidae</taxon>
        <taxon>Bacillariales</taxon>
        <taxon>Bacillariaceae</taxon>
        <taxon>Cylindrotheca</taxon>
    </lineage>
</organism>
<gene>
    <name evidence="1" type="ORF">CYCCA115_LOCUS9677</name>
</gene>
<evidence type="ECO:0000313" key="2">
    <source>
        <dbReference type="Proteomes" id="UP001295423"/>
    </source>
</evidence>
<dbReference type="EMBL" id="CAKOGP040001446">
    <property type="protein sequence ID" value="CAJ1945533.1"/>
    <property type="molecule type" value="Genomic_DNA"/>
</dbReference>
<evidence type="ECO:0000313" key="1">
    <source>
        <dbReference type="EMBL" id="CAJ1945533.1"/>
    </source>
</evidence>
<dbReference type="AlphaFoldDB" id="A0AAD2CV54"/>
<accession>A0AAD2CV54</accession>
<name>A0AAD2CV54_9STRA</name>
<comment type="caution">
    <text evidence="1">The sequence shown here is derived from an EMBL/GenBank/DDBJ whole genome shotgun (WGS) entry which is preliminary data.</text>
</comment>
<sequence>MSLEEKVAKLQAATDEAKAQIPVAKQALDMAQKQLADAKAKYQSLSPEKQATLQVNDTELPELIETELRAQNVYDTVLSKHATNERYLAAFKQKLGQ</sequence>
<protein>
    <submittedName>
        <fullName evidence="1">Uncharacterized protein</fullName>
    </submittedName>
</protein>
<dbReference type="Proteomes" id="UP001295423">
    <property type="component" value="Unassembled WGS sequence"/>
</dbReference>
<keyword evidence="2" id="KW-1185">Reference proteome</keyword>
<proteinExistence type="predicted"/>